<dbReference type="GO" id="GO:0004553">
    <property type="term" value="F:hydrolase activity, hydrolyzing O-glycosyl compounds"/>
    <property type="evidence" value="ECO:0007669"/>
    <property type="project" value="InterPro"/>
</dbReference>
<dbReference type="SUPFAM" id="SSF63446">
    <property type="entry name" value="Type I dockerin domain"/>
    <property type="match status" value="1"/>
</dbReference>
<dbReference type="Gene3D" id="1.10.1330.10">
    <property type="entry name" value="Dockerin domain"/>
    <property type="match status" value="1"/>
</dbReference>
<evidence type="ECO:0000256" key="3">
    <source>
        <dbReference type="ARBA" id="ARBA00022801"/>
    </source>
</evidence>
<dbReference type="Pfam" id="PF13385">
    <property type="entry name" value="Laminin_G_3"/>
    <property type="match status" value="1"/>
</dbReference>
<organism evidence="6 7">
    <name type="scientific">Anaerobacterium chartisolvens</name>
    <dbReference type="NCBI Taxonomy" id="1297424"/>
    <lineage>
        <taxon>Bacteria</taxon>
        <taxon>Bacillati</taxon>
        <taxon>Bacillota</taxon>
        <taxon>Clostridia</taxon>
        <taxon>Eubacteriales</taxon>
        <taxon>Oscillospiraceae</taxon>
        <taxon>Anaerobacterium</taxon>
    </lineage>
</organism>
<comment type="caution">
    <text evidence="6">The sequence shown here is derived from an EMBL/GenBank/DDBJ whole genome shotgun (WGS) entry which is preliminary data.</text>
</comment>
<dbReference type="InterPro" id="IPR016134">
    <property type="entry name" value="Dockerin_dom"/>
</dbReference>
<dbReference type="InterPro" id="IPR013320">
    <property type="entry name" value="ConA-like_dom_sf"/>
</dbReference>
<comment type="similarity">
    <text evidence="1">Belongs to the glycosyl hydrolase 43 family.</text>
</comment>
<dbReference type="Gene3D" id="2.115.10.20">
    <property type="entry name" value="Glycosyl hydrolase domain, family 43"/>
    <property type="match status" value="2"/>
</dbReference>
<dbReference type="Pfam" id="PF07532">
    <property type="entry name" value="Big_4"/>
    <property type="match status" value="1"/>
</dbReference>
<evidence type="ECO:0000256" key="4">
    <source>
        <dbReference type="ARBA" id="ARBA00023295"/>
    </source>
</evidence>
<dbReference type="InterPro" id="IPR011081">
    <property type="entry name" value="Big_4"/>
</dbReference>
<dbReference type="InterPro" id="IPR023296">
    <property type="entry name" value="Glyco_hydro_beta-prop_sf"/>
</dbReference>
<dbReference type="AlphaFoldDB" id="A0A369AXP6"/>
<evidence type="ECO:0000259" key="5">
    <source>
        <dbReference type="PROSITE" id="PS51766"/>
    </source>
</evidence>
<feature type="domain" description="Dockerin" evidence="5">
    <location>
        <begin position="1092"/>
        <end position="1162"/>
    </location>
</feature>
<keyword evidence="7" id="KW-1185">Reference proteome</keyword>
<dbReference type="OrthoDB" id="273314at2"/>
<dbReference type="InterPro" id="IPR006710">
    <property type="entry name" value="Glyco_hydro_43"/>
</dbReference>
<dbReference type="PROSITE" id="PS00448">
    <property type="entry name" value="CLOS_CELLULOSOME_RPT"/>
    <property type="match status" value="1"/>
</dbReference>
<dbReference type="InterPro" id="IPR002105">
    <property type="entry name" value="Dockerin_1_rpt"/>
</dbReference>
<dbReference type="InterPro" id="IPR046780">
    <property type="entry name" value="aBig_2"/>
</dbReference>
<dbReference type="PANTHER" id="PTHR43817:SF1">
    <property type="entry name" value="HYDROLASE, FAMILY 43, PUTATIVE (AFU_ORTHOLOGUE AFUA_3G01660)-RELATED"/>
    <property type="match status" value="1"/>
</dbReference>
<evidence type="ECO:0000256" key="1">
    <source>
        <dbReference type="ARBA" id="ARBA00009865"/>
    </source>
</evidence>
<gene>
    <name evidence="6" type="ORF">DFR58_12314</name>
</gene>
<dbReference type="EMBL" id="QPJT01000023">
    <property type="protein sequence ID" value="RCX12204.1"/>
    <property type="molecule type" value="Genomic_DNA"/>
</dbReference>
<dbReference type="Pfam" id="PF00404">
    <property type="entry name" value="Dockerin_1"/>
    <property type="match status" value="1"/>
</dbReference>
<evidence type="ECO:0000313" key="6">
    <source>
        <dbReference type="EMBL" id="RCX12204.1"/>
    </source>
</evidence>
<dbReference type="Gene3D" id="2.60.120.200">
    <property type="match status" value="1"/>
</dbReference>
<dbReference type="CDD" id="cd08983">
    <property type="entry name" value="GH43_Bt3655-like"/>
    <property type="match status" value="1"/>
</dbReference>
<sequence length="1162" mass="129136">MVKNRILPLLLATVIITGLFSFMSVSRTNADTDLMLTLSEITGTEAIGSSNGQNQIIETAKARLIIRNSDDVRGNITLPAEITVDGVKVAITWSSDRPDIVNVNGIVNSGYDNAPGGIVSRPDTDTRVTLTAHLASGTAVDTSDILITVKAKPAPISEADYKGYFFTYFKGTDRPDAEQIYFASSKDGLHWDELNESKPVLTSTVGDKGVRDPFIIRSHEGDKFYMVATDLRIANGAGWSAAQRSGSRSVVVWESEDLVNWSKERLVKVARDDAGCTWAPEIVYDERTGEYVMFWASRVGADNYAKQRIYIAKTRDFYTFTQPQVYIDRTTDVIDTTMIKHEGIYYRFSKDEVNKNILIDKCDQLLRKEFVPISSSSVASQKGVEGPAIFKFNGQSKWCLLLDNYGGGGYYPMVSTDLASGVFTKLSSSEYKLPSGPRHGTVMRITQQEYNAVMQKWGGQAVPPVEDPKTEPILEYKFDEAKTGNKILDTSGNNRTGTLSGNAAYVTDAGKNSQVLYLDGTEGSFAAFPQGFFDGRNTMTVSMDIKPVTVSGNFFTFTLGKDTSKYMFLRTRDTESRNAITTSSYSNEQEVKATTASVANRWMNIKLVITPSRMAIYKDGLMLGRNNNISISVQELGTGLMAYLGKSFYSDPYFKGYFDNIRVYNRALSEAEIAQEAGLNNEPVRIISAEDVTVTRKAGQAPELPSKVKVAYSNGTTGSVNVKWESFDPSMNSSTGDVTVEGRLYDNEYENPLILNRADPCIYKHTDGNYYFTASYTDGSDGHNNVGMYQYDRIILRKAATIQGLAVAEERVIYTKRPLGGNKSPHVWAPEIHFIDGNWYIYYATTISDSDVWQIRPHVLMCPGNLDPMKKENWQDKGMMRKMNSQDMAFNGFSLDETVFEHNGIRYMVWAQNDPNSNLYIARMKDPLTIDTNAVMIASPKYDWELHGYKVNEGASVIKRNGKIFISYSASGTDALYCLGLLTASDKSDLLNPGSWVKTPYPVMTFSTEAGQYGPGHNTFTVSEDGSEDILVYHARQEERYIGSGYEPLYDAGRHTRVQKLLWNSDGTPNFGAPLADGKVLSQVKAKAKIVNSEVVGDYNGDGEVNSLDAALLKRYLLGMLEGFEVNDQMYVGDLNRDGDINSIDFALLKRYLVGQLEQLPY</sequence>
<dbReference type="Pfam" id="PF20578">
    <property type="entry name" value="aBig_2"/>
    <property type="match status" value="1"/>
</dbReference>
<dbReference type="PANTHER" id="PTHR43817">
    <property type="entry name" value="GLYCOSYL HYDROLASE"/>
    <property type="match status" value="1"/>
</dbReference>
<reference evidence="6 7" key="1">
    <citation type="submission" date="2018-07" db="EMBL/GenBank/DDBJ databases">
        <title>Genomic Encyclopedia of Type Strains, Phase IV (KMG-IV): sequencing the most valuable type-strain genomes for metagenomic binning, comparative biology and taxonomic classification.</title>
        <authorList>
            <person name="Goeker M."/>
        </authorList>
    </citation>
    <scope>NUCLEOTIDE SEQUENCE [LARGE SCALE GENOMIC DNA]</scope>
    <source>
        <strain evidence="6 7">DSM 27016</strain>
    </source>
</reference>
<dbReference type="Proteomes" id="UP000253034">
    <property type="component" value="Unassembled WGS sequence"/>
</dbReference>
<dbReference type="PROSITE" id="PS51766">
    <property type="entry name" value="DOCKERIN"/>
    <property type="match status" value="1"/>
</dbReference>
<protein>
    <submittedName>
        <fullName evidence="6">GH43 family beta-xylosidase</fullName>
    </submittedName>
</protein>
<accession>A0A369AXP6</accession>
<proteinExistence type="inferred from homology"/>
<evidence type="ECO:0000313" key="7">
    <source>
        <dbReference type="Proteomes" id="UP000253034"/>
    </source>
</evidence>
<dbReference type="GO" id="GO:0000272">
    <property type="term" value="P:polysaccharide catabolic process"/>
    <property type="evidence" value="ECO:0007669"/>
    <property type="project" value="InterPro"/>
</dbReference>
<keyword evidence="3" id="KW-0378">Hydrolase</keyword>
<keyword evidence="2" id="KW-0732">Signal</keyword>
<dbReference type="SUPFAM" id="SSF49899">
    <property type="entry name" value="Concanavalin A-like lectins/glucanases"/>
    <property type="match status" value="1"/>
</dbReference>
<dbReference type="RefSeq" id="WP_114299023.1">
    <property type="nucleotide sequence ID" value="NZ_QPJT01000023.1"/>
</dbReference>
<dbReference type="SUPFAM" id="SSF75005">
    <property type="entry name" value="Arabinanase/levansucrase/invertase"/>
    <property type="match status" value="2"/>
</dbReference>
<dbReference type="InterPro" id="IPR036439">
    <property type="entry name" value="Dockerin_dom_sf"/>
</dbReference>
<dbReference type="CDD" id="cd14256">
    <property type="entry name" value="Dockerin_I"/>
    <property type="match status" value="1"/>
</dbReference>
<dbReference type="Pfam" id="PF04616">
    <property type="entry name" value="Glyco_hydro_43"/>
    <property type="match status" value="2"/>
</dbReference>
<keyword evidence="4" id="KW-0326">Glycosidase</keyword>
<name>A0A369AXP6_9FIRM</name>
<evidence type="ECO:0000256" key="2">
    <source>
        <dbReference type="ARBA" id="ARBA00022729"/>
    </source>
</evidence>